<reference evidence="2" key="2">
    <citation type="journal article" date="2015" name="Fish Shellfish Immunol.">
        <title>Early steps in the European eel (Anguilla anguilla)-Vibrio vulnificus interaction in the gills: Role of the RtxA13 toxin.</title>
        <authorList>
            <person name="Callol A."/>
            <person name="Pajuelo D."/>
            <person name="Ebbesson L."/>
            <person name="Teles M."/>
            <person name="MacKenzie S."/>
            <person name="Amaro C."/>
        </authorList>
    </citation>
    <scope>NUCLEOTIDE SEQUENCE</scope>
</reference>
<proteinExistence type="predicted"/>
<keyword evidence="1" id="KW-0472">Membrane</keyword>
<reference evidence="2" key="1">
    <citation type="submission" date="2014-11" db="EMBL/GenBank/DDBJ databases">
        <authorList>
            <person name="Amaro Gonzalez C."/>
        </authorList>
    </citation>
    <scope>NUCLEOTIDE SEQUENCE</scope>
</reference>
<protein>
    <submittedName>
        <fullName evidence="2">Uncharacterized protein</fullName>
    </submittedName>
</protein>
<organism evidence="2">
    <name type="scientific">Anguilla anguilla</name>
    <name type="common">European freshwater eel</name>
    <name type="synonym">Muraena anguilla</name>
    <dbReference type="NCBI Taxonomy" id="7936"/>
    <lineage>
        <taxon>Eukaryota</taxon>
        <taxon>Metazoa</taxon>
        <taxon>Chordata</taxon>
        <taxon>Craniata</taxon>
        <taxon>Vertebrata</taxon>
        <taxon>Euteleostomi</taxon>
        <taxon>Actinopterygii</taxon>
        <taxon>Neopterygii</taxon>
        <taxon>Teleostei</taxon>
        <taxon>Anguilliformes</taxon>
        <taxon>Anguillidae</taxon>
        <taxon>Anguilla</taxon>
    </lineage>
</organism>
<evidence type="ECO:0000313" key="2">
    <source>
        <dbReference type="EMBL" id="JAH49879.1"/>
    </source>
</evidence>
<keyword evidence="1" id="KW-0812">Transmembrane</keyword>
<feature type="transmembrane region" description="Helical" evidence="1">
    <location>
        <begin position="12"/>
        <end position="33"/>
    </location>
</feature>
<dbReference type="EMBL" id="GBXM01058698">
    <property type="protein sequence ID" value="JAH49879.1"/>
    <property type="molecule type" value="Transcribed_RNA"/>
</dbReference>
<evidence type="ECO:0000256" key="1">
    <source>
        <dbReference type="SAM" id="Phobius"/>
    </source>
</evidence>
<keyword evidence="1" id="KW-1133">Transmembrane helix</keyword>
<sequence length="42" mass="5021">MQLKVKLRTSRMGIQVNLVVTQTLWCCCFFLFYGHVRFIRSP</sequence>
<accession>A0A0E9T882</accession>
<dbReference type="AlphaFoldDB" id="A0A0E9T882"/>
<name>A0A0E9T882_ANGAN</name>